<keyword evidence="4" id="KW-0964">Secreted</keyword>
<gene>
    <name evidence="8" type="ORF">S2091_1485</name>
</gene>
<dbReference type="InterPro" id="IPR021123">
    <property type="entry name" value="T3SS_needle-like"/>
</dbReference>
<evidence type="ECO:0000256" key="1">
    <source>
        <dbReference type="ARBA" id="ARBA00004241"/>
    </source>
</evidence>
<dbReference type="Gene3D" id="1.20.58.90">
    <property type="match status" value="1"/>
</dbReference>
<reference evidence="8 9" key="1">
    <citation type="submission" date="2018-02" db="EMBL/GenBank/DDBJ databases">
        <title>Solimicrobium silvestre gen. nov., sp. nov., isolated from alpine forest soil.</title>
        <authorList>
            <person name="Margesin R."/>
            <person name="Albuquerque L."/>
            <person name="Zhang D.-C."/>
            <person name="Froufe H.J.C."/>
            <person name="Severino R."/>
            <person name="Roxo I."/>
            <person name="Egas C."/>
            <person name="Da Costa M.S."/>
        </authorList>
    </citation>
    <scope>NUCLEOTIDE SEQUENCE [LARGE SCALE GENOMIC DNA]</scope>
    <source>
        <strain evidence="8 9">S20-91</strain>
    </source>
</reference>
<dbReference type="SUPFAM" id="SSF140129">
    <property type="entry name" value="MxiH-like"/>
    <property type="match status" value="1"/>
</dbReference>
<proteinExistence type="inferred from homology"/>
<evidence type="ECO:0000256" key="2">
    <source>
        <dbReference type="ARBA" id="ARBA00004613"/>
    </source>
</evidence>
<keyword evidence="5" id="KW-0653">Protein transport</keyword>
<evidence type="ECO:0000256" key="7">
    <source>
        <dbReference type="ARBA" id="ARBA00035658"/>
    </source>
</evidence>
<dbReference type="Proteomes" id="UP000237839">
    <property type="component" value="Unassembled WGS sequence"/>
</dbReference>
<dbReference type="GO" id="GO:0005576">
    <property type="term" value="C:extracellular region"/>
    <property type="evidence" value="ECO:0007669"/>
    <property type="project" value="UniProtKB-SubCell"/>
</dbReference>
<dbReference type="GO" id="GO:0030257">
    <property type="term" value="C:type III protein secretion system complex"/>
    <property type="evidence" value="ECO:0007669"/>
    <property type="project" value="InterPro"/>
</dbReference>
<comment type="similarity">
    <text evidence="7">Belongs to the SctF family.</text>
</comment>
<evidence type="ECO:0000256" key="3">
    <source>
        <dbReference type="ARBA" id="ARBA00022448"/>
    </source>
</evidence>
<dbReference type="InterPro" id="IPR037203">
    <property type="entry name" value="T3SS_needle-like_sf"/>
</dbReference>
<name>A0A2S9H1Y4_9BURK</name>
<evidence type="ECO:0000313" key="8">
    <source>
        <dbReference type="EMBL" id="PRC93876.1"/>
    </source>
</evidence>
<comment type="caution">
    <text evidence="8">The sequence shown here is derived from an EMBL/GenBank/DDBJ whole genome shotgun (WGS) entry which is preliminary data.</text>
</comment>
<dbReference type="EMBL" id="PUGF01000005">
    <property type="protein sequence ID" value="PRC93876.1"/>
    <property type="molecule type" value="Genomic_DNA"/>
</dbReference>
<evidence type="ECO:0000256" key="4">
    <source>
        <dbReference type="ARBA" id="ARBA00022525"/>
    </source>
</evidence>
<protein>
    <submittedName>
        <fullName evidence="8">Type III secretion apparatus needle protein</fullName>
    </submittedName>
</protein>
<evidence type="ECO:0000256" key="6">
    <source>
        <dbReference type="ARBA" id="ARBA00023026"/>
    </source>
</evidence>
<sequence length="85" mass="9142">MATTAPYPGSGLMVKTAQAFEEGGKELFDREEALRKELAAGGSSDPTKLAEYQALISEISILRNAQSSTVKAFKDMDATIVANFR</sequence>
<dbReference type="NCBIfam" id="TIGR02105">
    <property type="entry name" value="III_needle"/>
    <property type="match status" value="1"/>
</dbReference>
<dbReference type="InterPro" id="IPR011841">
    <property type="entry name" value="T3SS_needle_YscF"/>
</dbReference>
<comment type="subcellular location">
    <subcellularLocation>
        <location evidence="1">Cell surface</location>
    </subcellularLocation>
    <subcellularLocation>
        <location evidence="2">Secreted</location>
    </subcellularLocation>
</comment>
<accession>A0A2S9H1Y4</accession>
<keyword evidence="3" id="KW-0813">Transport</keyword>
<evidence type="ECO:0000313" key="9">
    <source>
        <dbReference type="Proteomes" id="UP000237839"/>
    </source>
</evidence>
<dbReference type="GO" id="GO:0009986">
    <property type="term" value="C:cell surface"/>
    <property type="evidence" value="ECO:0007669"/>
    <property type="project" value="UniProtKB-SubCell"/>
</dbReference>
<dbReference type="GO" id="GO:0030254">
    <property type="term" value="P:protein secretion by the type III secretion system"/>
    <property type="evidence" value="ECO:0007669"/>
    <property type="project" value="InterPro"/>
</dbReference>
<evidence type="ECO:0000256" key="5">
    <source>
        <dbReference type="ARBA" id="ARBA00022927"/>
    </source>
</evidence>
<dbReference type="Pfam" id="PF09392">
    <property type="entry name" value="T3SS_needle_F"/>
    <property type="match status" value="1"/>
</dbReference>
<dbReference type="AlphaFoldDB" id="A0A2S9H1Y4"/>
<keyword evidence="6" id="KW-0843">Virulence</keyword>
<organism evidence="8 9">
    <name type="scientific">Solimicrobium silvestre</name>
    <dbReference type="NCBI Taxonomy" id="2099400"/>
    <lineage>
        <taxon>Bacteria</taxon>
        <taxon>Pseudomonadati</taxon>
        <taxon>Pseudomonadota</taxon>
        <taxon>Betaproteobacteria</taxon>
        <taxon>Burkholderiales</taxon>
        <taxon>Oxalobacteraceae</taxon>
        <taxon>Solimicrobium</taxon>
    </lineage>
</organism>
<keyword evidence="9" id="KW-1185">Reference proteome</keyword>